<dbReference type="EMBL" id="JAGSXJ010000014">
    <property type="protein sequence ID" value="KAH6685855.1"/>
    <property type="molecule type" value="Genomic_DNA"/>
</dbReference>
<sequence length="207" mass="22754">MAGAADWPDLDQAMLFDFSINEINGILDVEGVTELPQPDAVEEISREVQTLKEPDTPKIFISSHTTASSPGPQINMATDDLLLGHFFSNLAPRLLPVVESYRNPYMVVYGRLSQESQPLRNSILFASALHLSKLGALPNDAIKSCRADMRDSFRRALHDPEEAWGLGATVLLSIVFDEWIPGAQSSSAAVGFSPWDYLAHEAKSTLR</sequence>
<proteinExistence type="predicted"/>
<gene>
    <name evidence="2" type="ORF">F5X68DRAFT_241124</name>
</gene>
<comment type="caution">
    <text evidence="2">The sequence shown here is derived from an EMBL/GenBank/DDBJ whole genome shotgun (WGS) entry which is preliminary data.</text>
</comment>
<dbReference type="OrthoDB" id="4832153at2759"/>
<organism evidence="2 3">
    <name type="scientific">Plectosphaerella plurivora</name>
    <dbReference type="NCBI Taxonomy" id="936078"/>
    <lineage>
        <taxon>Eukaryota</taxon>
        <taxon>Fungi</taxon>
        <taxon>Dikarya</taxon>
        <taxon>Ascomycota</taxon>
        <taxon>Pezizomycotina</taxon>
        <taxon>Sordariomycetes</taxon>
        <taxon>Hypocreomycetidae</taxon>
        <taxon>Glomerellales</taxon>
        <taxon>Plectosphaerellaceae</taxon>
        <taxon>Plectosphaerella</taxon>
    </lineage>
</organism>
<reference evidence="2" key="1">
    <citation type="journal article" date="2021" name="Nat. Commun.">
        <title>Genetic determinants of endophytism in the Arabidopsis root mycobiome.</title>
        <authorList>
            <person name="Mesny F."/>
            <person name="Miyauchi S."/>
            <person name="Thiergart T."/>
            <person name="Pickel B."/>
            <person name="Atanasova L."/>
            <person name="Karlsson M."/>
            <person name="Huettel B."/>
            <person name="Barry K.W."/>
            <person name="Haridas S."/>
            <person name="Chen C."/>
            <person name="Bauer D."/>
            <person name="Andreopoulos W."/>
            <person name="Pangilinan J."/>
            <person name="LaButti K."/>
            <person name="Riley R."/>
            <person name="Lipzen A."/>
            <person name="Clum A."/>
            <person name="Drula E."/>
            <person name="Henrissat B."/>
            <person name="Kohler A."/>
            <person name="Grigoriev I.V."/>
            <person name="Martin F.M."/>
            <person name="Hacquard S."/>
        </authorList>
    </citation>
    <scope>NUCLEOTIDE SEQUENCE</scope>
    <source>
        <strain evidence="2">MPI-SDFR-AT-0117</strain>
    </source>
</reference>
<accession>A0A9P8VA88</accession>
<evidence type="ECO:0000313" key="3">
    <source>
        <dbReference type="Proteomes" id="UP000770015"/>
    </source>
</evidence>
<dbReference type="InterPro" id="IPR021858">
    <property type="entry name" value="Fun_TF"/>
</dbReference>
<evidence type="ECO:0000256" key="1">
    <source>
        <dbReference type="ARBA" id="ARBA00023242"/>
    </source>
</evidence>
<name>A0A9P8VA88_9PEZI</name>
<evidence type="ECO:0000313" key="2">
    <source>
        <dbReference type="EMBL" id="KAH6685855.1"/>
    </source>
</evidence>
<keyword evidence="1" id="KW-0539">Nucleus</keyword>
<keyword evidence="3" id="KW-1185">Reference proteome</keyword>
<dbReference type="Proteomes" id="UP000770015">
    <property type="component" value="Unassembled WGS sequence"/>
</dbReference>
<dbReference type="AlphaFoldDB" id="A0A9P8VA88"/>
<dbReference type="Pfam" id="PF11951">
    <property type="entry name" value="Fungal_trans_2"/>
    <property type="match status" value="1"/>
</dbReference>
<protein>
    <submittedName>
        <fullName evidence="2">Uncharacterized protein</fullName>
    </submittedName>
</protein>